<accession>A0A5M6IEZ3</accession>
<dbReference type="SMART" id="SM00862">
    <property type="entry name" value="Trans_reg_C"/>
    <property type="match status" value="1"/>
</dbReference>
<keyword evidence="3" id="KW-0805">Transcription regulation</keyword>
<keyword evidence="2" id="KW-0902">Two-component regulatory system</keyword>
<evidence type="ECO:0000313" key="11">
    <source>
        <dbReference type="Proteomes" id="UP000324065"/>
    </source>
</evidence>
<evidence type="ECO:0000256" key="4">
    <source>
        <dbReference type="ARBA" id="ARBA00023125"/>
    </source>
</evidence>
<proteinExistence type="predicted"/>
<dbReference type="InterPro" id="IPR036388">
    <property type="entry name" value="WH-like_DNA-bd_sf"/>
</dbReference>
<dbReference type="EMBL" id="VWPJ01000002">
    <property type="protein sequence ID" value="KAA5606856.1"/>
    <property type="molecule type" value="Genomic_DNA"/>
</dbReference>
<dbReference type="PANTHER" id="PTHR48111">
    <property type="entry name" value="REGULATOR OF RPOS"/>
    <property type="match status" value="1"/>
</dbReference>
<keyword evidence="11" id="KW-1185">Reference proteome</keyword>
<evidence type="ECO:0000256" key="5">
    <source>
        <dbReference type="ARBA" id="ARBA00023163"/>
    </source>
</evidence>
<dbReference type="Pfam" id="PF00486">
    <property type="entry name" value="Trans_reg_C"/>
    <property type="match status" value="1"/>
</dbReference>
<evidence type="ECO:0000313" key="10">
    <source>
        <dbReference type="EMBL" id="KAA5606856.1"/>
    </source>
</evidence>
<feature type="DNA-binding region" description="OmpR/PhoB-type" evidence="7">
    <location>
        <begin position="156"/>
        <end position="256"/>
    </location>
</feature>
<dbReference type="PROSITE" id="PS50110">
    <property type="entry name" value="RESPONSE_REGULATORY"/>
    <property type="match status" value="1"/>
</dbReference>
<dbReference type="GO" id="GO:0006355">
    <property type="term" value="P:regulation of DNA-templated transcription"/>
    <property type="evidence" value="ECO:0007669"/>
    <property type="project" value="InterPro"/>
</dbReference>
<dbReference type="InterPro" id="IPR016032">
    <property type="entry name" value="Sig_transdc_resp-reg_C-effctor"/>
</dbReference>
<dbReference type="SUPFAM" id="SSF52172">
    <property type="entry name" value="CheY-like"/>
    <property type="match status" value="1"/>
</dbReference>
<dbReference type="GO" id="GO:0000976">
    <property type="term" value="F:transcription cis-regulatory region binding"/>
    <property type="evidence" value="ECO:0007669"/>
    <property type="project" value="TreeGrafter"/>
</dbReference>
<dbReference type="PANTHER" id="PTHR48111:SF4">
    <property type="entry name" value="DNA-BINDING DUAL TRANSCRIPTIONAL REGULATOR OMPR"/>
    <property type="match status" value="1"/>
</dbReference>
<dbReference type="InterPro" id="IPR001789">
    <property type="entry name" value="Sig_transdc_resp-reg_receiver"/>
</dbReference>
<evidence type="ECO:0000256" key="7">
    <source>
        <dbReference type="PROSITE-ProRule" id="PRU01091"/>
    </source>
</evidence>
<dbReference type="GO" id="GO:0000156">
    <property type="term" value="F:phosphorelay response regulator activity"/>
    <property type="evidence" value="ECO:0007669"/>
    <property type="project" value="TreeGrafter"/>
</dbReference>
<dbReference type="GO" id="GO:0005829">
    <property type="term" value="C:cytosol"/>
    <property type="evidence" value="ECO:0007669"/>
    <property type="project" value="TreeGrafter"/>
</dbReference>
<organism evidence="10 11">
    <name type="scientific">Roseospira marina</name>
    <dbReference type="NCBI Taxonomy" id="140057"/>
    <lineage>
        <taxon>Bacteria</taxon>
        <taxon>Pseudomonadati</taxon>
        <taxon>Pseudomonadota</taxon>
        <taxon>Alphaproteobacteria</taxon>
        <taxon>Rhodospirillales</taxon>
        <taxon>Rhodospirillaceae</taxon>
        <taxon>Roseospira</taxon>
    </lineage>
</organism>
<dbReference type="Gene3D" id="1.10.10.10">
    <property type="entry name" value="Winged helix-like DNA-binding domain superfamily/Winged helix DNA-binding domain"/>
    <property type="match status" value="1"/>
</dbReference>
<dbReference type="InterPro" id="IPR011006">
    <property type="entry name" value="CheY-like_superfamily"/>
</dbReference>
<name>A0A5M6IEZ3_9PROT</name>
<dbReference type="Proteomes" id="UP000324065">
    <property type="component" value="Unassembled WGS sequence"/>
</dbReference>
<dbReference type="InterPro" id="IPR001867">
    <property type="entry name" value="OmpR/PhoB-type_DNA-bd"/>
</dbReference>
<evidence type="ECO:0000256" key="3">
    <source>
        <dbReference type="ARBA" id="ARBA00023015"/>
    </source>
</evidence>
<dbReference type="Pfam" id="PF00072">
    <property type="entry name" value="Response_reg"/>
    <property type="match status" value="1"/>
</dbReference>
<dbReference type="Gene3D" id="3.40.50.2300">
    <property type="match status" value="1"/>
</dbReference>
<dbReference type="PROSITE" id="PS51755">
    <property type="entry name" value="OMPR_PHOB"/>
    <property type="match status" value="1"/>
</dbReference>
<gene>
    <name evidence="10" type="ORF">F1188_02765</name>
</gene>
<feature type="domain" description="OmpR/PhoB-type" evidence="9">
    <location>
        <begin position="156"/>
        <end position="256"/>
    </location>
</feature>
<reference evidence="10 11" key="1">
    <citation type="submission" date="2019-09" db="EMBL/GenBank/DDBJ databases">
        <title>Genome sequence of Roseospira marina, one of the more divergent members of the non-sulfur purple photosynthetic bacterial family, the Rhodospirillaceae.</title>
        <authorList>
            <person name="Meyer T."/>
            <person name="Kyndt J."/>
        </authorList>
    </citation>
    <scope>NUCLEOTIDE SEQUENCE [LARGE SCALE GENOMIC DNA]</scope>
    <source>
        <strain evidence="10 11">DSM 15113</strain>
    </source>
</reference>
<protein>
    <submittedName>
        <fullName evidence="10">Response regulator transcription factor</fullName>
    </submittedName>
</protein>
<dbReference type="SUPFAM" id="SSF46894">
    <property type="entry name" value="C-terminal effector domain of the bipartite response regulators"/>
    <property type="match status" value="1"/>
</dbReference>
<dbReference type="AlphaFoldDB" id="A0A5M6IEZ3"/>
<feature type="modified residue" description="4-aspartylphosphate" evidence="6">
    <location>
        <position position="82"/>
    </location>
</feature>
<evidence type="ECO:0000259" key="9">
    <source>
        <dbReference type="PROSITE" id="PS51755"/>
    </source>
</evidence>
<evidence type="ECO:0000256" key="6">
    <source>
        <dbReference type="PROSITE-ProRule" id="PRU00169"/>
    </source>
</evidence>
<keyword evidence="1 6" id="KW-0597">Phosphoprotein</keyword>
<sequence length="264" mass="29038">MGASPWIRRTGPCFGSPCPCLARERRLGVSSICIALVDDEPDFREPTARYLRKRGMTVHEAGSIEDLTATLTEIRPDILLLDVGLPGETGLEAIQRLRDQTGAGVIMVTARGGLDDRIDGLDRGADSYLTKPVDMRELEAVVLSVWRRIGRDPATSAEGEAEAAWLFDAEAWTLISPDGETVRLSGAEYGVLWRLTETPGQPVSRDRLFEALHKPQSGPEDRSLDVLVSRLRRKFSVSAFKLPVRSVRGVGYVFPTPVSRRGPD</sequence>
<comment type="caution">
    <text evidence="10">The sequence shown here is derived from an EMBL/GenBank/DDBJ whole genome shotgun (WGS) entry which is preliminary data.</text>
</comment>
<dbReference type="InterPro" id="IPR039420">
    <property type="entry name" value="WalR-like"/>
</dbReference>
<keyword evidence="4 7" id="KW-0238">DNA-binding</keyword>
<dbReference type="OrthoDB" id="9784252at2"/>
<dbReference type="CDD" id="cd00383">
    <property type="entry name" value="trans_reg_C"/>
    <property type="match status" value="1"/>
</dbReference>
<dbReference type="GO" id="GO:0032993">
    <property type="term" value="C:protein-DNA complex"/>
    <property type="evidence" value="ECO:0007669"/>
    <property type="project" value="TreeGrafter"/>
</dbReference>
<dbReference type="SMART" id="SM00448">
    <property type="entry name" value="REC"/>
    <property type="match status" value="1"/>
</dbReference>
<dbReference type="CDD" id="cd17574">
    <property type="entry name" value="REC_OmpR"/>
    <property type="match status" value="1"/>
</dbReference>
<evidence type="ECO:0000259" key="8">
    <source>
        <dbReference type="PROSITE" id="PS50110"/>
    </source>
</evidence>
<evidence type="ECO:0000256" key="2">
    <source>
        <dbReference type="ARBA" id="ARBA00023012"/>
    </source>
</evidence>
<evidence type="ECO:0000256" key="1">
    <source>
        <dbReference type="ARBA" id="ARBA00022553"/>
    </source>
</evidence>
<feature type="domain" description="Response regulatory" evidence="8">
    <location>
        <begin position="33"/>
        <end position="146"/>
    </location>
</feature>
<keyword evidence="5" id="KW-0804">Transcription</keyword>